<dbReference type="PROSITE" id="PS00041">
    <property type="entry name" value="HTH_ARAC_FAMILY_1"/>
    <property type="match status" value="1"/>
</dbReference>
<keyword evidence="6" id="KW-1185">Reference proteome</keyword>
<dbReference type="InterPro" id="IPR032783">
    <property type="entry name" value="AraC_lig"/>
</dbReference>
<keyword evidence="1" id="KW-0805">Transcription regulation</keyword>
<dbReference type="InterPro" id="IPR018060">
    <property type="entry name" value="HTH_AraC"/>
</dbReference>
<dbReference type="InterPro" id="IPR018062">
    <property type="entry name" value="HTH_AraC-typ_CS"/>
</dbReference>
<accession>A0A964TB85</accession>
<dbReference type="SUPFAM" id="SSF51215">
    <property type="entry name" value="Regulatory protein AraC"/>
    <property type="match status" value="1"/>
</dbReference>
<evidence type="ECO:0000256" key="1">
    <source>
        <dbReference type="ARBA" id="ARBA00023015"/>
    </source>
</evidence>
<proteinExistence type="predicted"/>
<dbReference type="GO" id="GO:0043565">
    <property type="term" value="F:sequence-specific DNA binding"/>
    <property type="evidence" value="ECO:0007669"/>
    <property type="project" value="InterPro"/>
</dbReference>
<evidence type="ECO:0000256" key="3">
    <source>
        <dbReference type="ARBA" id="ARBA00023163"/>
    </source>
</evidence>
<dbReference type="EMBL" id="JAAABI010000002">
    <property type="protein sequence ID" value="NAY91670.1"/>
    <property type="molecule type" value="Genomic_DNA"/>
</dbReference>
<dbReference type="PANTHER" id="PTHR43280:SF11">
    <property type="entry name" value="RCS-SPECIFIC HTH-TYPE TRANSCRIPTIONAL ACTIVATOR RCLR"/>
    <property type="match status" value="1"/>
</dbReference>
<dbReference type="PROSITE" id="PS01124">
    <property type="entry name" value="HTH_ARAC_FAMILY_2"/>
    <property type="match status" value="1"/>
</dbReference>
<dbReference type="Pfam" id="PF12852">
    <property type="entry name" value="Cupin_6"/>
    <property type="match status" value="1"/>
</dbReference>
<protein>
    <submittedName>
        <fullName evidence="5">Helix-turn-helix domain-containing protein</fullName>
    </submittedName>
</protein>
<dbReference type="Gene3D" id="1.10.10.60">
    <property type="entry name" value="Homeodomain-like"/>
    <property type="match status" value="2"/>
</dbReference>
<comment type="caution">
    <text evidence="5">The sequence shown here is derived from an EMBL/GenBank/DDBJ whole genome shotgun (WGS) entry which is preliminary data.</text>
</comment>
<dbReference type="RefSeq" id="WP_166523080.1">
    <property type="nucleotide sequence ID" value="NZ_JAAABI010000002.1"/>
</dbReference>
<dbReference type="PRINTS" id="PR00032">
    <property type="entry name" value="HTHARAC"/>
</dbReference>
<evidence type="ECO:0000259" key="4">
    <source>
        <dbReference type="PROSITE" id="PS01124"/>
    </source>
</evidence>
<evidence type="ECO:0000313" key="5">
    <source>
        <dbReference type="EMBL" id="NAY91670.1"/>
    </source>
</evidence>
<reference evidence="5" key="1">
    <citation type="submission" date="2020-01" db="EMBL/GenBank/DDBJ databases">
        <title>Muricauda ochracea sp. nov., isolated from a tidal flat of Garorim bay in Korea.</title>
        <authorList>
            <person name="Kim D."/>
            <person name="Yoo Y."/>
            <person name="Kim J.-J."/>
        </authorList>
    </citation>
    <scope>NUCLEOTIDE SEQUENCE</scope>
    <source>
        <strain evidence="5">JGD-17</strain>
    </source>
</reference>
<sequence>MDDFVRDVLETVRLKSAVYFNHAFCGPWGMNVKSGTFAQFHFVTGGNCLVRIDSEEHKLFRGDLIIFPKGHQHEIKAEINSRCLDGQDVVQDIIKGNSPFPKGEVSTHLVCGHYELDWDVSHFILQNLPKYILIRNEHYGRFDLVKTILDIIVEELSTKEMGYEIVTLRFAEILFVSILRQFYLKQTQSKTNLFKDRAIYNSVNYIHNNLAASLTIDKLSQFSGISRTLFINRFKESIGNTPLAYIKTWRMTKAKQLLKYSALTLDEISEQVGYASASAFNRVFKQTVGVSPKKFRDTSMAEVA</sequence>
<dbReference type="Gene3D" id="2.60.120.10">
    <property type="entry name" value="Jelly Rolls"/>
    <property type="match status" value="1"/>
</dbReference>
<evidence type="ECO:0000313" key="6">
    <source>
        <dbReference type="Proteomes" id="UP000667650"/>
    </source>
</evidence>
<keyword evidence="2" id="KW-0238">DNA-binding</keyword>
<dbReference type="InterPro" id="IPR037923">
    <property type="entry name" value="HTH-like"/>
</dbReference>
<dbReference type="Proteomes" id="UP000667650">
    <property type="component" value="Unassembled WGS sequence"/>
</dbReference>
<organism evidence="5 6">
    <name type="scientific">Flagellimonas ochracea</name>
    <dbReference type="NCBI Taxonomy" id="2696472"/>
    <lineage>
        <taxon>Bacteria</taxon>
        <taxon>Pseudomonadati</taxon>
        <taxon>Bacteroidota</taxon>
        <taxon>Flavobacteriia</taxon>
        <taxon>Flavobacteriales</taxon>
        <taxon>Flavobacteriaceae</taxon>
        <taxon>Flagellimonas</taxon>
    </lineage>
</organism>
<dbReference type="SMART" id="SM00342">
    <property type="entry name" value="HTH_ARAC"/>
    <property type="match status" value="1"/>
</dbReference>
<name>A0A964TB85_9FLAO</name>
<gene>
    <name evidence="5" type="ORF">GTQ34_07050</name>
</gene>
<keyword evidence="3" id="KW-0804">Transcription</keyword>
<dbReference type="Pfam" id="PF12833">
    <property type="entry name" value="HTH_18"/>
    <property type="match status" value="1"/>
</dbReference>
<dbReference type="InterPro" id="IPR009057">
    <property type="entry name" value="Homeodomain-like_sf"/>
</dbReference>
<evidence type="ECO:0000256" key="2">
    <source>
        <dbReference type="ARBA" id="ARBA00023125"/>
    </source>
</evidence>
<dbReference type="SUPFAM" id="SSF46689">
    <property type="entry name" value="Homeodomain-like"/>
    <property type="match status" value="2"/>
</dbReference>
<feature type="domain" description="HTH araC/xylS-type" evidence="4">
    <location>
        <begin position="200"/>
        <end position="298"/>
    </location>
</feature>
<dbReference type="AlphaFoldDB" id="A0A964TB85"/>
<dbReference type="GO" id="GO:0003700">
    <property type="term" value="F:DNA-binding transcription factor activity"/>
    <property type="evidence" value="ECO:0007669"/>
    <property type="project" value="InterPro"/>
</dbReference>
<dbReference type="PANTHER" id="PTHR43280">
    <property type="entry name" value="ARAC-FAMILY TRANSCRIPTIONAL REGULATOR"/>
    <property type="match status" value="1"/>
</dbReference>
<dbReference type="InterPro" id="IPR014710">
    <property type="entry name" value="RmlC-like_jellyroll"/>
</dbReference>
<dbReference type="InterPro" id="IPR020449">
    <property type="entry name" value="Tscrpt_reg_AraC-type_HTH"/>
</dbReference>